<proteinExistence type="predicted"/>
<dbReference type="InterPro" id="IPR037873">
    <property type="entry name" value="BamE-like"/>
</dbReference>
<evidence type="ECO:0000256" key="5">
    <source>
        <dbReference type="ARBA" id="ARBA00023136"/>
    </source>
</evidence>
<reference evidence="7 8" key="1">
    <citation type="submission" date="2018-11" db="EMBL/GenBank/DDBJ databases">
        <title>Species Designations Belie Phenotypic and Genotypic Heterogeneity in Oral Streptococci.</title>
        <authorList>
            <person name="Velsko I."/>
        </authorList>
    </citation>
    <scope>NUCLEOTIDE SEQUENCE [LARGE SCALE GENOMIC DNA]</scope>
    <source>
        <strain evidence="7 8">BCC41</strain>
    </source>
</reference>
<keyword evidence="5 6" id="KW-0472">Membrane</keyword>
<dbReference type="EMBL" id="RJPT01000003">
    <property type="protein sequence ID" value="RSJ82828.1"/>
    <property type="molecule type" value="Genomic_DNA"/>
</dbReference>
<evidence type="ECO:0000256" key="2">
    <source>
        <dbReference type="ARBA" id="ARBA00022692"/>
    </source>
</evidence>
<keyword evidence="4 6" id="KW-1133">Transmembrane helix</keyword>
<comment type="subcellular location">
    <subcellularLocation>
        <location evidence="1">Membrane</location>
        <topology evidence="1">Multi-pass membrane protein</topology>
    </subcellularLocation>
</comment>
<evidence type="ECO:0000256" key="4">
    <source>
        <dbReference type="ARBA" id="ARBA00022989"/>
    </source>
</evidence>
<feature type="transmembrane region" description="Helical" evidence="6">
    <location>
        <begin position="57"/>
        <end position="80"/>
    </location>
</feature>
<evidence type="ECO:0000313" key="7">
    <source>
        <dbReference type="EMBL" id="RSJ82828.1"/>
    </source>
</evidence>
<accession>A0A3R9LYT9</accession>
<dbReference type="RefSeq" id="WP_125446447.1">
    <property type="nucleotide sequence ID" value="NZ_RJPT01000003.1"/>
</dbReference>
<evidence type="ECO:0000256" key="3">
    <source>
        <dbReference type="ARBA" id="ARBA00022729"/>
    </source>
</evidence>
<protein>
    <submittedName>
        <fullName evidence="7">CD20-like family protein</fullName>
    </submittedName>
</protein>
<name>A0A3R9LYT9_STRCR</name>
<organism evidence="7 8">
    <name type="scientific">Streptococcus cristatus</name>
    <dbReference type="NCBI Taxonomy" id="45634"/>
    <lineage>
        <taxon>Bacteria</taxon>
        <taxon>Bacillati</taxon>
        <taxon>Bacillota</taxon>
        <taxon>Bacilli</taxon>
        <taxon>Lactobacillales</taxon>
        <taxon>Streptococcaceae</taxon>
        <taxon>Streptococcus</taxon>
    </lineage>
</organism>
<evidence type="ECO:0000313" key="8">
    <source>
        <dbReference type="Proteomes" id="UP000272635"/>
    </source>
</evidence>
<keyword evidence="3" id="KW-0732">Signal</keyword>
<dbReference type="InterPro" id="IPR007237">
    <property type="entry name" value="CD20-like"/>
</dbReference>
<keyword evidence="2 6" id="KW-0812">Transmembrane</keyword>
<evidence type="ECO:0000256" key="6">
    <source>
        <dbReference type="SAM" id="Phobius"/>
    </source>
</evidence>
<dbReference type="Pfam" id="PF04103">
    <property type="entry name" value="CD20"/>
    <property type="match status" value="1"/>
</dbReference>
<sequence>MMQQENKVLGILAIVFGAIALLGSWIPIINYLSFFIGTIALILAIIGLIINQKKPKTLAIIGSVISFFSLIIALVTLSFYSRMFNEVGKGLDALTNSYSSYFDSSERKIEKEKEEEESTKFTWTKAEFDALKEGDILKRGAGGTKYDDVIRDHGKPTDETTSTVSGSELKTITYLPGGSKYQAVILTFSKNEDGSFLLTSKIGTGLE</sequence>
<feature type="transmembrane region" description="Helical" evidence="6">
    <location>
        <begin position="7"/>
        <end position="26"/>
    </location>
</feature>
<gene>
    <name evidence="7" type="ORF">D8791_04350</name>
</gene>
<comment type="caution">
    <text evidence="7">The sequence shown here is derived from an EMBL/GenBank/DDBJ whole genome shotgun (WGS) entry which is preliminary data.</text>
</comment>
<dbReference type="Proteomes" id="UP000272635">
    <property type="component" value="Unassembled WGS sequence"/>
</dbReference>
<feature type="transmembrane region" description="Helical" evidence="6">
    <location>
        <begin position="32"/>
        <end position="50"/>
    </location>
</feature>
<dbReference type="Gene3D" id="3.30.1450.10">
    <property type="match status" value="1"/>
</dbReference>
<dbReference type="AlphaFoldDB" id="A0A3R9LYT9"/>
<evidence type="ECO:0000256" key="1">
    <source>
        <dbReference type="ARBA" id="ARBA00004141"/>
    </source>
</evidence>
<dbReference type="GO" id="GO:0016020">
    <property type="term" value="C:membrane"/>
    <property type="evidence" value="ECO:0007669"/>
    <property type="project" value="UniProtKB-SubCell"/>
</dbReference>